<evidence type="ECO:0000313" key="1">
    <source>
        <dbReference type="EMBL" id="OWK63701.1"/>
    </source>
</evidence>
<protein>
    <submittedName>
        <fullName evidence="1">Uncharacterized protein</fullName>
    </submittedName>
</protein>
<evidence type="ECO:0000313" key="2">
    <source>
        <dbReference type="Proteomes" id="UP000197619"/>
    </source>
</evidence>
<organism evidence="1 2">
    <name type="scientific">Lonchura striata</name>
    <name type="common">white-rumped munia</name>
    <dbReference type="NCBI Taxonomy" id="40157"/>
    <lineage>
        <taxon>Eukaryota</taxon>
        <taxon>Metazoa</taxon>
        <taxon>Chordata</taxon>
        <taxon>Craniata</taxon>
        <taxon>Vertebrata</taxon>
        <taxon>Euteleostomi</taxon>
        <taxon>Archelosauria</taxon>
        <taxon>Archosauria</taxon>
        <taxon>Dinosauria</taxon>
        <taxon>Saurischia</taxon>
        <taxon>Theropoda</taxon>
        <taxon>Coelurosauria</taxon>
        <taxon>Aves</taxon>
        <taxon>Neognathae</taxon>
        <taxon>Neoaves</taxon>
        <taxon>Telluraves</taxon>
        <taxon>Australaves</taxon>
        <taxon>Passeriformes</taxon>
        <taxon>Passeroidea</taxon>
        <taxon>Estrildidae</taxon>
        <taxon>Estrildinae</taxon>
        <taxon>Lonchura</taxon>
    </lineage>
</organism>
<name>A0A218VDD1_9PASE</name>
<dbReference type="EMBL" id="MUZQ01000010">
    <property type="protein sequence ID" value="OWK63701.1"/>
    <property type="molecule type" value="Genomic_DNA"/>
</dbReference>
<proteinExistence type="predicted"/>
<dbReference type="AlphaFoldDB" id="A0A218VDD1"/>
<accession>A0A218VDD1</accession>
<keyword evidence="2" id="KW-1185">Reference proteome</keyword>
<reference evidence="1 2" key="1">
    <citation type="submission" date="2017-05" db="EMBL/GenBank/DDBJ databases">
        <title>Genome of assembly of the Bengalese finch, Lonchura striata domestica.</title>
        <authorList>
            <person name="Colquitt B.M."/>
            <person name="Brainard M.S."/>
        </authorList>
    </citation>
    <scope>NUCLEOTIDE SEQUENCE [LARGE SCALE GENOMIC DNA]</scope>
    <source>
        <strain evidence="1">White83orange57</strain>
    </source>
</reference>
<dbReference type="Proteomes" id="UP000197619">
    <property type="component" value="Unassembled WGS sequence"/>
</dbReference>
<comment type="caution">
    <text evidence="1">The sequence shown here is derived from an EMBL/GenBank/DDBJ whole genome shotgun (WGS) entry which is preliminary data.</text>
</comment>
<sequence length="65" mass="7506">MSPAGSPDLRCSRRKQVSVATRSAPLEEVYRSCSNLNRRSICLYLSRLLKKCFQLLQENLLKLTY</sequence>
<gene>
    <name evidence="1" type="ORF">RLOC_00013976</name>
</gene>